<dbReference type="EMBL" id="GBXM01050189">
    <property type="protein sequence ID" value="JAH58388.1"/>
    <property type="molecule type" value="Transcribed_RNA"/>
</dbReference>
<evidence type="ECO:0000313" key="1">
    <source>
        <dbReference type="EMBL" id="JAH49509.1"/>
    </source>
</evidence>
<reference evidence="1" key="2">
    <citation type="journal article" date="2015" name="Fish Shellfish Immunol.">
        <title>Early steps in the European eel (Anguilla anguilla)-Vibrio vulnificus interaction in the gills: Role of the RtxA13 toxin.</title>
        <authorList>
            <person name="Callol A."/>
            <person name="Pajuelo D."/>
            <person name="Ebbesson L."/>
            <person name="Teles M."/>
            <person name="MacKenzie S."/>
            <person name="Amaro C."/>
        </authorList>
    </citation>
    <scope>NUCLEOTIDE SEQUENCE</scope>
</reference>
<organism evidence="1">
    <name type="scientific">Anguilla anguilla</name>
    <name type="common">European freshwater eel</name>
    <name type="synonym">Muraena anguilla</name>
    <dbReference type="NCBI Taxonomy" id="7936"/>
    <lineage>
        <taxon>Eukaryota</taxon>
        <taxon>Metazoa</taxon>
        <taxon>Chordata</taxon>
        <taxon>Craniata</taxon>
        <taxon>Vertebrata</taxon>
        <taxon>Euteleostomi</taxon>
        <taxon>Actinopterygii</taxon>
        <taxon>Neopterygii</taxon>
        <taxon>Teleostei</taxon>
        <taxon>Anguilliformes</taxon>
        <taxon>Anguillidae</taxon>
        <taxon>Anguilla</taxon>
    </lineage>
</organism>
<proteinExistence type="predicted"/>
<protein>
    <submittedName>
        <fullName evidence="1">Uncharacterized protein</fullName>
    </submittedName>
</protein>
<sequence length="37" mass="4309">MNIDATLPAACHASLKFSVIQIKLFMLHIFFCNWWPT</sequence>
<dbReference type="EMBL" id="GBXM01059068">
    <property type="protein sequence ID" value="JAH49509.1"/>
    <property type="molecule type" value="Transcribed_RNA"/>
</dbReference>
<accession>A0A0E9T762</accession>
<name>A0A0E9T762_ANGAN</name>
<reference evidence="1" key="1">
    <citation type="submission" date="2014-11" db="EMBL/GenBank/DDBJ databases">
        <authorList>
            <person name="Amaro Gonzalez C."/>
        </authorList>
    </citation>
    <scope>NUCLEOTIDE SEQUENCE</scope>
</reference>
<dbReference type="AlphaFoldDB" id="A0A0E9T762"/>